<feature type="transmembrane region" description="Helical" evidence="1">
    <location>
        <begin position="37"/>
        <end position="62"/>
    </location>
</feature>
<dbReference type="PANTHER" id="PTHR23526">
    <property type="entry name" value="INTEGRAL MEMBRANE TRANSPORT PROTEIN-RELATED"/>
    <property type="match status" value="1"/>
</dbReference>
<accession>A0ABS1T8K9</accession>
<gene>
    <name evidence="2" type="ORF">JK636_07865</name>
</gene>
<keyword evidence="3" id="KW-1185">Reference proteome</keyword>
<dbReference type="RefSeq" id="WP_202748266.1">
    <property type="nucleotide sequence ID" value="NZ_JAESWC010000002.1"/>
</dbReference>
<evidence type="ECO:0000256" key="1">
    <source>
        <dbReference type="SAM" id="Phobius"/>
    </source>
</evidence>
<dbReference type="Gene3D" id="1.20.1250.20">
    <property type="entry name" value="MFS general substrate transporter like domains"/>
    <property type="match status" value="1"/>
</dbReference>
<feature type="transmembrane region" description="Helical" evidence="1">
    <location>
        <begin position="69"/>
        <end position="88"/>
    </location>
</feature>
<comment type="caution">
    <text evidence="2">The sequence shown here is derived from an EMBL/GenBank/DDBJ whole genome shotgun (WGS) entry which is preliminary data.</text>
</comment>
<dbReference type="SUPFAM" id="SSF103473">
    <property type="entry name" value="MFS general substrate transporter"/>
    <property type="match status" value="1"/>
</dbReference>
<keyword evidence="1" id="KW-0472">Membrane</keyword>
<name>A0ABS1T8K9_9CLOT</name>
<feature type="transmembrane region" description="Helical" evidence="1">
    <location>
        <begin position="94"/>
        <end position="114"/>
    </location>
</feature>
<evidence type="ECO:0000313" key="3">
    <source>
        <dbReference type="Proteomes" id="UP000632377"/>
    </source>
</evidence>
<feature type="transmembrane region" description="Helical" evidence="1">
    <location>
        <begin position="7"/>
        <end position="31"/>
    </location>
</feature>
<organism evidence="2 3">
    <name type="scientific">Clostridium rhizosphaerae</name>
    <dbReference type="NCBI Taxonomy" id="2803861"/>
    <lineage>
        <taxon>Bacteria</taxon>
        <taxon>Bacillati</taxon>
        <taxon>Bacillota</taxon>
        <taxon>Clostridia</taxon>
        <taxon>Eubacteriales</taxon>
        <taxon>Clostridiaceae</taxon>
        <taxon>Clostridium</taxon>
    </lineage>
</organism>
<dbReference type="InterPro" id="IPR036259">
    <property type="entry name" value="MFS_trans_sf"/>
</dbReference>
<feature type="transmembrane region" description="Helical" evidence="1">
    <location>
        <begin position="135"/>
        <end position="156"/>
    </location>
</feature>
<keyword evidence="1" id="KW-0812">Transmembrane</keyword>
<keyword evidence="1" id="KW-1133">Transmembrane helix</keyword>
<protein>
    <submittedName>
        <fullName evidence="2">MFS transporter</fullName>
    </submittedName>
</protein>
<dbReference type="Proteomes" id="UP000632377">
    <property type="component" value="Unassembled WGS sequence"/>
</dbReference>
<feature type="transmembrane region" description="Helical" evidence="1">
    <location>
        <begin position="296"/>
        <end position="317"/>
    </location>
</feature>
<feature type="transmembrane region" description="Helical" evidence="1">
    <location>
        <begin position="162"/>
        <end position="183"/>
    </location>
</feature>
<feature type="transmembrane region" description="Helical" evidence="1">
    <location>
        <begin position="239"/>
        <end position="258"/>
    </location>
</feature>
<sequence length="407" mass="45149">MCKEAKILLIISAIFTFAMGLSGIFVNVFFWRQTSEFIVIVIYNLMHYISTPIGFILAGIVAKKKNGIWALRIGLAIFAIFYGLMLLIGGRGILYIYLLGIIYGMATGFYWLAFNTLSFDFTCINNRDTFNGFNGSCAGIAAAVAPITSAFIISRFTSNKGYSIVFSTTLALFVVLILVSLTLKCKNYGSRINYKLAFGRNCREWGIIRKATLLWGFRDVIIAFTVNILIIQATGSELSLGKLTFIASLLSSASYVLVQKIIKPPKRSLAVYVGTIGSYAAVLIIAYKVIYSTLMLYVLLDAFFLPFFLIQLSSSSFNVINRAHDEDMRVEYMINKDIVLNIGRIISAVILIILLSIFKKSSILKLYLIFIGLAPIVSGFFLRQLKEVLGGGCATEPKAPMSNEDQQ</sequence>
<proteinExistence type="predicted"/>
<dbReference type="EMBL" id="JAESWC010000002">
    <property type="protein sequence ID" value="MBL4935673.1"/>
    <property type="molecule type" value="Genomic_DNA"/>
</dbReference>
<feature type="transmembrane region" description="Helical" evidence="1">
    <location>
        <begin position="364"/>
        <end position="382"/>
    </location>
</feature>
<dbReference type="InterPro" id="IPR052528">
    <property type="entry name" value="Sugar_transport-like"/>
</dbReference>
<feature type="transmembrane region" description="Helical" evidence="1">
    <location>
        <begin position="338"/>
        <end position="358"/>
    </location>
</feature>
<reference evidence="2 3" key="1">
    <citation type="submission" date="2021-01" db="EMBL/GenBank/DDBJ databases">
        <title>Genome public.</title>
        <authorList>
            <person name="Liu C."/>
            <person name="Sun Q."/>
        </authorList>
    </citation>
    <scope>NUCLEOTIDE SEQUENCE [LARGE SCALE GENOMIC DNA]</scope>
    <source>
        <strain evidence="2 3">YIM B02515</strain>
    </source>
</reference>
<dbReference type="PANTHER" id="PTHR23526:SF2">
    <property type="entry name" value="MAJOR FACILITATOR SUPERFAMILY (MFS) PROFILE DOMAIN-CONTAINING PROTEIN"/>
    <property type="match status" value="1"/>
</dbReference>
<evidence type="ECO:0000313" key="2">
    <source>
        <dbReference type="EMBL" id="MBL4935673.1"/>
    </source>
</evidence>
<feature type="transmembrane region" description="Helical" evidence="1">
    <location>
        <begin position="213"/>
        <end position="233"/>
    </location>
</feature>
<feature type="transmembrane region" description="Helical" evidence="1">
    <location>
        <begin position="270"/>
        <end position="290"/>
    </location>
</feature>
<dbReference type="CDD" id="cd06174">
    <property type="entry name" value="MFS"/>
    <property type="match status" value="1"/>
</dbReference>